<evidence type="ECO:0000313" key="4">
    <source>
        <dbReference type="Proteomes" id="UP000639338"/>
    </source>
</evidence>
<dbReference type="Proteomes" id="UP000639338">
    <property type="component" value="Unassembled WGS sequence"/>
</dbReference>
<dbReference type="AlphaFoldDB" id="A0A834XV28"/>
<keyword evidence="2" id="KW-0472">Membrane</keyword>
<feature type="transmembrane region" description="Helical" evidence="2">
    <location>
        <begin position="7"/>
        <end position="26"/>
    </location>
</feature>
<evidence type="ECO:0000256" key="1">
    <source>
        <dbReference type="SAM" id="MobiDB-lite"/>
    </source>
</evidence>
<organism evidence="3 4">
    <name type="scientific">Aphidius gifuensis</name>
    <name type="common">Parasitoid wasp</name>
    <dbReference type="NCBI Taxonomy" id="684658"/>
    <lineage>
        <taxon>Eukaryota</taxon>
        <taxon>Metazoa</taxon>
        <taxon>Ecdysozoa</taxon>
        <taxon>Arthropoda</taxon>
        <taxon>Hexapoda</taxon>
        <taxon>Insecta</taxon>
        <taxon>Pterygota</taxon>
        <taxon>Neoptera</taxon>
        <taxon>Endopterygota</taxon>
        <taxon>Hymenoptera</taxon>
        <taxon>Apocrita</taxon>
        <taxon>Ichneumonoidea</taxon>
        <taxon>Braconidae</taxon>
        <taxon>Aphidiinae</taxon>
        <taxon>Aphidius</taxon>
    </lineage>
</organism>
<keyword evidence="2" id="KW-1133">Transmembrane helix</keyword>
<feature type="transmembrane region" description="Helical" evidence="2">
    <location>
        <begin position="91"/>
        <end position="111"/>
    </location>
</feature>
<feature type="transmembrane region" description="Helical" evidence="2">
    <location>
        <begin position="123"/>
        <end position="142"/>
    </location>
</feature>
<evidence type="ECO:0000313" key="3">
    <source>
        <dbReference type="EMBL" id="KAF7993042.1"/>
    </source>
</evidence>
<accession>A0A834XV28</accession>
<dbReference type="OrthoDB" id="8180835at2759"/>
<comment type="caution">
    <text evidence="3">The sequence shown here is derived from an EMBL/GenBank/DDBJ whole genome shotgun (WGS) entry which is preliminary data.</text>
</comment>
<keyword evidence="2" id="KW-0812">Transmembrane</keyword>
<dbReference type="EMBL" id="JACMRX010000003">
    <property type="protein sequence ID" value="KAF7993042.1"/>
    <property type="molecule type" value="Genomic_DNA"/>
</dbReference>
<proteinExistence type="predicted"/>
<reference evidence="3 4" key="1">
    <citation type="submission" date="2020-08" db="EMBL/GenBank/DDBJ databases">
        <title>Aphidius gifuensis genome sequencing and assembly.</title>
        <authorList>
            <person name="Du Z."/>
        </authorList>
    </citation>
    <scope>NUCLEOTIDE SEQUENCE [LARGE SCALE GENOMIC DNA]</scope>
    <source>
        <strain evidence="3">YNYX2018</strain>
        <tissue evidence="3">Adults</tissue>
    </source>
</reference>
<name>A0A834XV28_APHGI</name>
<feature type="transmembrane region" description="Helical" evidence="2">
    <location>
        <begin position="55"/>
        <end position="79"/>
    </location>
</feature>
<keyword evidence="4" id="KW-1185">Reference proteome</keyword>
<protein>
    <submittedName>
        <fullName evidence="3">Uncharacterized protein</fullName>
    </submittedName>
</protein>
<feature type="region of interest" description="Disordered" evidence="1">
    <location>
        <begin position="369"/>
        <end position="393"/>
    </location>
</feature>
<gene>
    <name evidence="3" type="ORF">HCN44_005823</name>
</gene>
<sequence>MFNRKVFIRIIEVILCFACLTTLRITDDESSRVYHYLRNRSREWSLLNNVTWGRIGAAFATATCGGYVIITVGLLIATMTGELSGRWTESFLLGVGVILFAVIGGLALTSIDGVPDQLVDNATIFGSLCLITAFIFIIDLLMTTPKAKKHDDNMNILYNDTVKPVTTITTTMTMEKEEKISKNNNDNTQNLEADKSGNIIFDKVNKPEVVNVPDTLPSESSLNDKKKKTTIDVGVTAEPIDFHDRDIKFIDAERQTKDYINRRHDSYVDTPRFPTTKDNIIEPVFPKFINPSVKIMRVDRYDDDDDNDHFETRGRFSDLSQYDNVPTRIAPGILKRGYNMSSINNNKRAVGRGRDEIEKLEEWVGVLRKSTTGTQTGPSSPTDPGYVRHTASNWPRDIETHLAN</sequence>
<evidence type="ECO:0000256" key="2">
    <source>
        <dbReference type="SAM" id="Phobius"/>
    </source>
</evidence>
<feature type="compositionally biased region" description="Low complexity" evidence="1">
    <location>
        <begin position="370"/>
        <end position="385"/>
    </location>
</feature>